<comment type="similarity">
    <text evidence="1">Belongs to the PA28 family.</text>
</comment>
<evidence type="ECO:0000256" key="3">
    <source>
        <dbReference type="SAM" id="MobiDB-lite"/>
    </source>
</evidence>
<dbReference type="PANTHER" id="PTHR10660">
    <property type="entry name" value="PROTEASOME REGULATOR PA28"/>
    <property type="match status" value="1"/>
</dbReference>
<evidence type="ECO:0000313" key="5">
    <source>
        <dbReference type="EMBL" id="PCH34053.1"/>
    </source>
</evidence>
<dbReference type="FunFam" id="1.20.120.180:FF:000002">
    <property type="entry name" value="Proteasome activator complex subunit 1"/>
    <property type="match status" value="1"/>
</dbReference>
<dbReference type="OMA" id="PMFNERN"/>
<dbReference type="GO" id="GO:0061136">
    <property type="term" value="P:regulation of proteasomal protein catabolic process"/>
    <property type="evidence" value="ECO:0007669"/>
    <property type="project" value="TreeGrafter"/>
</dbReference>
<feature type="region of interest" description="Disordered" evidence="3">
    <location>
        <begin position="54"/>
        <end position="110"/>
    </location>
</feature>
<evidence type="ECO:0000256" key="2">
    <source>
        <dbReference type="ARBA" id="ARBA00022942"/>
    </source>
</evidence>
<keyword evidence="2 5" id="KW-0647">Proteasome</keyword>
<organism evidence="5 6">
    <name type="scientific">Wolfiporia cocos (strain MD-104)</name>
    <name type="common">Brown rot fungus</name>
    <dbReference type="NCBI Taxonomy" id="742152"/>
    <lineage>
        <taxon>Eukaryota</taxon>
        <taxon>Fungi</taxon>
        <taxon>Dikarya</taxon>
        <taxon>Basidiomycota</taxon>
        <taxon>Agaricomycotina</taxon>
        <taxon>Agaricomycetes</taxon>
        <taxon>Polyporales</taxon>
        <taxon>Phaeolaceae</taxon>
        <taxon>Wolfiporia</taxon>
    </lineage>
</organism>
<dbReference type="PANTHER" id="PTHR10660:SF2">
    <property type="entry name" value="LD45860P"/>
    <property type="match status" value="1"/>
</dbReference>
<dbReference type="STRING" id="742152.A0A2H3J2Q1"/>
<evidence type="ECO:0000313" key="6">
    <source>
        <dbReference type="Proteomes" id="UP000218811"/>
    </source>
</evidence>
<dbReference type="InterPro" id="IPR036997">
    <property type="entry name" value="PA28_C_sf"/>
</dbReference>
<dbReference type="AlphaFoldDB" id="A0A2H3J2Q1"/>
<accession>A0A2H3J2Q1</accession>
<dbReference type="GO" id="GO:2000045">
    <property type="term" value="P:regulation of G1/S transition of mitotic cell cycle"/>
    <property type="evidence" value="ECO:0007669"/>
    <property type="project" value="TreeGrafter"/>
</dbReference>
<dbReference type="OrthoDB" id="6591885at2759"/>
<proteinExistence type="inferred from homology"/>
<dbReference type="GO" id="GO:0005737">
    <property type="term" value="C:cytoplasm"/>
    <property type="evidence" value="ECO:0007669"/>
    <property type="project" value="TreeGrafter"/>
</dbReference>
<name>A0A2H3J2Q1_WOLCO</name>
<keyword evidence="6" id="KW-1185">Reference proteome</keyword>
<dbReference type="InterPro" id="IPR009077">
    <property type="entry name" value="Proteasome_activ_PA28"/>
</dbReference>
<dbReference type="GO" id="GO:0008537">
    <property type="term" value="C:proteasome activator complex"/>
    <property type="evidence" value="ECO:0007669"/>
    <property type="project" value="InterPro"/>
</dbReference>
<dbReference type="InterPro" id="IPR003186">
    <property type="entry name" value="PA28_C"/>
</dbReference>
<dbReference type="GO" id="GO:0061133">
    <property type="term" value="F:endopeptidase activator activity"/>
    <property type="evidence" value="ECO:0007669"/>
    <property type="project" value="TreeGrafter"/>
</dbReference>
<feature type="domain" description="Proteasome activator PA28 C-terminal" evidence="4">
    <location>
        <begin position="125"/>
        <end position="263"/>
    </location>
</feature>
<sequence length="267" mass="29714">MSTERRVNKNLAKKLEEFNKAAALTAEEIIFETFPTKSRLSSDNALRSEFQELIESTQSPSSPFHTSHAATFTDPTVYPPPSAGGSAEPETKKRKLTAEGSVNGASSQGVTASNGIHHAVYPNLVVTNQHLPQVYTVLKTECEALIELCDKVKLWVNLSMPKIEDGDNFGVQIQEGNVTSIRESAYNIRDARRQGHLARAKISSKIIKYPHVEDYTLALKEHDQKQLYIARQNLNDLRNVYAVLTDILHKNIAKIRSPKGNNLSGLY</sequence>
<feature type="compositionally biased region" description="Polar residues" evidence="3">
    <location>
        <begin position="54"/>
        <end position="74"/>
    </location>
</feature>
<gene>
    <name evidence="5" type="ORF">WOLCODRAFT_15074</name>
</gene>
<reference evidence="5 6" key="1">
    <citation type="journal article" date="2012" name="Science">
        <title>The Paleozoic origin of enzymatic lignin decomposition reconstructed from 31 fungal genomes.</title>
        <authorList>
            <person name="Floudas D."/>
            <person name="Binder M."/>
            <person name="Riley R."/>
            <person name="Barry K."/>
            <person name="Blanchette R.A."/>
            <person name="Henrissat B."/>
            <person name="Martinez A.T."/>
            <person name="Otillar R."/>
            <person name="Spatafora J.W."/>
            <person name="Yadav J.S."/>
            <person name="Aerts A."/>
            <person name="Benoit I."/>
            <person name="Boyd A."/>
            <person name="Carlson A."/>
            <person name="Copeland A."/>
            <person name="Coutinho P.M."/>
            <person name="de Vries R.P."/>
            <person name="Ferreira P."/>
            <person name="Findley K."/>
            <person name="Foster B."/>
            <person name="Gaskell J."/>
            <person name="Glotzer D."/>
            <person name="Gorecki P."/>
            <person name="Heitman J."/>
            <person name="Hesse C."/>
            <person name="Hori C."/>
            <person name="Igarashi K."/>
            <person name="Jurgens J.A."/>
            <person name="Kallen N."/>
            <person name="Kersten P."/>
            <person name="Kohler A."/>
            <person name="Kuees U."/>
            <person name="Kumar T.K.A."/>
            <person name="Kuo A."/>
            <person name="LaButti K."/>
            <person name="Larrondo L.F."/>
            <person name="Lindquist E."/>
            <person name="Ling A."/>
            <person name="Lombard V."/>
            <person name="Lucas S."/>
            <person name="Lundell T."/>
            <person name="Martin R."/>
            <person name="McLaughlin D.J."/>
            <person name="Morgenstern I."/>
            <person name="Morin E."/>
            <person name="Murat C."/>
            <person name="Nagy L.G."/>
            <person name="Nolan M."/>
            <person name="Ohm R.A."/>
            <person name="Patyshakuliyeva A."/>
            <person name="Rokas A."/>
            <person name="Ruiz-Duenas F.J."/>
            <person name="Sabat G."/>
            <person name="Salamov A."/>
            <person name="Samejima M."/>
            <person name="Schmutz J."/>
            <person name="Slot J.C."/>
            <person name="St John F."/>
            <person name="Stenlid J."/>
            <person name="Sun H."/>
            <person name="Sun S."/>
            <person name="Syed K."/>
            <person name="Tsang A."/>
            <person name="Wiebenga A."/>
            <person name="Young D."/>
            <person name="Pisabarro A."/>
            <person name="Eastwood D.C."/>
            <person name="Martin F."/>
            <person name="Cullen D."/>
            <person name="Grigoriev I.V."/>
            <person name="Hibbett D.S."/>
        </authorList>
    </citation>
    <scope>NUCLEOTIDE SEQUENCE [LARGE SCALE GENOMIC DNA]</scope>
    <source>
        <strain evidence="5 6">MD-104</strain>
    </source>
</reference>
<dbReference type="EMBL" id="KB467831">
    <property type="protein sequence ID" value="PCH34053.1"/>
    <property type="molecule type" value="Genomic_DNA"/>
</dbReference>
<dbReference type="SUPFAM" id="SSF47216">
    <property type="entry name" value="Proteasome activator"/>
    <property type="match status" value="1"/>
</dbReference>
<dbReference type="Proteomes" id="UP000218811">
    <property type="component" value="Unassembled WGS sequence"/>
</dbReference>
<protein>
    <submittedName>
        <fullName evidence="5">Proteasome activator pa28 REG alpha/beta subunit</fullName>
    </submittedName>
</protein>
<dbReference type="GO" id="GO:0005654">
    <property type="term" value="C:nucleoplasm"/>
    <property type="evidence" value="ECO:0007669"/>
    <property type="project" value="TreeGrafter"/>
</dbReference>
<evidence type="ECO:0000256" key="1">
    <source>
        <dbReference type="ARBA" id="ARBA00005883"/>
    </source>
</evidence>
<dbReference type="InterPro" id="IPR036252">
    <property type="entry name" value="Proteasome_activ_sf"/>
</dbReference>
<dbReference type="Pfam" id="PF02252">
    <property type="entry name" value="PA28_C"/>
    <property type="match status" value="1"/>
</dbReference>
<dbReference type="Gene3D" id="1.20.120.180">
    <property type="entry name" value="Proteasome activator pa28, C-terminal domain"/>
    <property type="match status" value="1"/>
</dbReference>
<evidence type="ECO:0000259" key="4">
    <source>
        <dbReference type="Pfam" id="PF02252"/>
    </source>
</evidence>